<dbReference type="Gene3D" id="2.30.260.10">
    <property type="entry name" value="putative xylanase like domain"/>
    <property type="match status" value="1"/>
</dbReference>
<dbReference type="EMBL" id="AKKL01000053">
    <property type="protein sequence ID" value="EKT53165.1"/>
    <property type="molecule type" value="Genomic_DNA"/>
</dbReference>
<dbReference type="AlphaFoldDB" id="K8WAB0"/>
<dbReference type="OrthoDB" id="9796191at2"/>
<evidence type="ECO:0008006" key="3">
    <source>
        <dbReference type="Google" id="ProtNLM"/>
    </source>
</evidence>
<reference evidence="1 2" key="1">
    <citation type="journal article" date="2012" name="BMC Genomics">
        <title>Comparative genomics of bacteria in the genus Providencia isolated from wild Drosophila melanogaster.</title>
        <authorList>
            <person name="Galac M.R."/>
            <person name="Lazzaro B.P."/>
        </authorList>
    </citation>
    <scope>NUCLEOTIDE SEQUENCE [LARGE SCALE GENOMIC DNA]</scope>
    <source>
        <strain evidence="1 2">DSM 19968</strain>
    </source>
</reference>
<dbReference type="PATRIC" id="fig|1141662.3.peg.3823"/>
<accession>K8WAB0</accession>
<keyword evidence="2" id="KW-1185">Reference proteome</keyword>
<sequence length="260" mass="29843">MLKRIIAVTLLFTTYLSDAETVLTSGSISILTDIQLHIKELDSEQRVKLITEKFLGTPYNDNTLNSIAFAQENLVVNLKSMDCMTFIEYTEALKRSDNYDDFINNLKAIRYSEENISYANRRHFFTDWLQHMDGTIVDVTQVISANSVQVNKNLNLKTDGQRLIKQLPVTKRIIRYIPTEDIDQSVFNAIQTGDYIGIYSNKAELDVSHVGIAIRQDGKLYLRNASSLKRHFKVSDTELNRYLQGKTGIIVLRSYYDKPN</sequence>
<evidence type="ECO:0000313" key="1">
    <source>
        <dbReference type="EMBL" id="EKT53165.1"/>
    </source>
</evidence>
<gene>
    <name evidence="1" type="ORF">OOA_18819</name>
</gene>
<dbReference type="InterPro" id="IPR010846">
    <property type="entry name" value="AmiA-like"/>
</dbReference>
<dbReference type="InterPro" id="IPR038765">
    <property type="entry name" value="Papain-like_cys_pep_sf"/>
</dbReference>
<proteinExistence type="predicted"/>
<name>K8WAB0_9GAMM</name>
<dbReference type="eggNOG" id="COG0657">
    <property type="taxonomic scope" value="Bacteria"/>
</dbReference>
<dbReference type="HOGENOM" id="CLU_065574_0_0_6"/>
<dbReference type="SUPFAM" id="SSF54001">
    <property type="entry name" value="Cysteine proteinases"/>
    <property type="match status" value="1"/>
</dbReference>
<protein>
    <recommendedName>
        <fullName evidence="3">DUF1460 domain-containing protein</fullName>
    </recommendedName>
</protein>
<comment type="caution">
    <text evidence="1">The sequence shown here is derived from an EMBL/GenBank/DDBJ whole genome shotgun (WGS) entry which is preliminary data.</text>
</comment>
<organism evidence="1 2">
    <name type="scientific">Providencia burhodogranariea DSM 19968</name>
    <dbReference type="NCBI Taxonomy" id="1141662"/>
    <lineage>
        <taxon>Bacteria</taxon>
        <taxon>Pseudomonadati</taxon>
        <taxon>Pseudomonadota</taxon>
        <taxon>Gammaproteobacteria</taxon>
        <taxon>Enterobacterales</taxon>
        <taxon>Morganellaceae</taxon>
        <taxon>Providencia</taxon>
    </lineage>
</organism>
<dbReference type="Gene3D" id="1.10.3670.10">
    <property type="entry name" value="Putative xylanase like domain"/>
    <property type="match status" value="1"/>
</dbReference>
<evidence type="ECO:0000313" key="2">
    <source>
        <dbReference type="Proteomes" id="UP000009336"/>
    </source>
</evidence>
<dbReference type="STRING" id="1141662.OOA_18819"/>
<dbReference type="RefSeq" id="WP_008913728.1">
    <property type="nucleotide sequence ID" value="NZ_KB233227.1"/>
</dbReference>
<dbReference type="Pfam" id="PF07313">
    <property type="entry name" value="AmiA-like"/>
    <property type="match status" value="1"/>
</dbReference>
<dbReference type="Proteomes" id="UP000009336">
    <property type="component" value="Unassembled WGS sequence"/>
</dbReference>